<proteinExistence type="predicted"/>
<dbReference type="Gene3D" id="1.25.40.10">
    <property type="entry name" value="Tetratricopeptide repeat domain"/>
    <property type="match status" value="1"/>
</dbReference>
<dbReference type="AlphaFoldDB" id="Q2IFJ9"/>
<evidence type="ECO:0000313" key="3">
    <source>
        <dbReference type="EMBL" id="ABC83361.1"/>
    </source>
</evidence>
<feature type="region of interest" description="Disordered" evidence="1">
    <location>
        <begin position="510"/>
        <end position="529"/>
    </location>
</feature>
<feature type="compositionally biased region" description="Low complexity" evidence="1">
    <location>
        <begin position="516"/>
        <end position="529"/>
    </location>
</feature>
<dbReference type="InterPro" id="IPR011990">
    <property type="entry name" value="TPR-like_helical_dom_sf"/>
</dbReference>
<dbReference type="SUPFAM" id="SSF48452">
    <property type="entry name" value="TPR-like"/>
    <property type="match status" value="1"/>
</dbReference>
<evidence type="ECO:0000259" key="2">
    <source>
        <dbReference type="Pfam" id="PF07607"/>
    </source>
</evidence>
<evidence type="ECO:0000313" key="4">
    <source>
        <dbReference type="Proteomes" id="UP000001935"/>
    </source>
</evidence>
<dbReference type="HOGENOM" id="CLU_514509_0_0_7"/>
<sequence>MRTGTSLIVWTPRVRGWYRRWMRQPPRPATAWAPVLAIGVAALSGCAGVGQFRCPEQGGPDWHELRTEHVVLQTDLPSWKAKELAGELERTFVVVRTGLFRNPPPAPGLLRVVAFASESEFERFAPMGAGAYYHRPPFFAPVVVMPGTLGDAQRTVIAHELTHHLTAQLFARQPPWFREGLASFMESMGTEGSPSLGGAPEHWSWVASAYHGRSIRAADVLTASAFGDGSGMAVAYAESWALVHFLVNREPERFGALQVRFARGQDPAAAWREVFPEWDPTAADGARALDEALDRYLNHHGTYASRPVRLPPAPRVTDRPMTAAEAHAARLSLLWFEPRVRYDAPWLRAEVEHALTHDPGHVDALALHAAAAGPEEALRLMERATAAHPEDARAWLVLAALLPPGQEERRLEALQRAVAADDASAAALRVSAQFLLGAGRSGEALPLARRAVAMEPWNIGALVTLSSVLEDLGQCPEALALQRRAVDVFPDGGDAAAWASLVQRRTRLESACGQSPRAPAPATAPAAAP</sequence>
<protein>
    <recommendedName>
        <fullName evidence="2">DUF1570 domain-containing protein</fullName>
    </recommendedName>
</protein>
<dbReference type="KEGG" id="ade:Adeh_3595"/>
<dbReference type="Proteomes" id="UP000001935">
    <property type="component" value="Chromosome"/>
</dbReference>
<accession>Q2IFJ9</accession>
<evidence type="ECO:0000256" key="1">
    <source>
        <dbReference type="SAM" id="MobiDB-lite"/>
    </source>
</evidence>
<dbReference type="Pfam" id="PF14559">
    <property type="entry name" value="TPR_19"/>
    <property type="match status" value="1"/>
</dbReference>
<dbReference type="STRING" id="290397.Adeh_3595"/>
<organism evidence="3 4">
    <name type="scientific">Anaeromyxobacter dehalogenans (strain 2CP-C)</name>
    <dbReference type="NCBI Taxonomy" id="290397"/>
    <lineage>
        <taxon>Bacteria</taxon>
        <taxon>Pseudomonadati</taxon>
        <taxon>Myxococcota</taxon>
        <taxon>Myxococcia</taxon>
        <taxon>Myxococcales</taxon>
        <taxon>Cystobacterineae</taxon>
        <taxon>Anaeromyxobacteraceae</taxon>
        <taxon>Anaeromyxobacter</taxon>
    </lineage>
</organism>
<dbReference type="Pfam" id="PF07607">
    <property type="entry name" value="DUF1570"/>
    <property type="match status" value="1"/>
</dbReference>
<feature type="domain" description="DUF1570" evidence="2">
    <location>
        <begin position="156"/>
        <end position="255"/>
    </location>
</feature>
<dbReference type="InterPro" id="IPR011464">
    <property type="entry name" value="DUF1570"/>
</dbReference>
<gene>
    <name evidence="3" type="ordered locus">Adeh_3595</name>
</gene>
<name>Q2IFJ9_ANADE</name>
<reference evidence="3 4" key="1">
    <citation type="submission" date="2006-01" db="EMBL/GenBank/DDBJ databases">
        <title>Complete sequence of Anaeromyxobacter dehalogenans 2CP-C.</title>
        <authorList>
            <consortium name="US DOE Joint Genome Institute"/>
            <person name="Copeland A."/>
            <person name="Lucas S."/>
            <person name="Lapidus A."/>
            <person name="Barry K."/>
            <person name="Detter J.C."/>
            <person name="Glavina T."/>
            <person name="Hammon N."/>
            <person name="Israni S."/>
            <person name="Pitluck S."/>
            <person name="Brettin T."/>
            <person name="Bruce D."/>
            <person name="Han C."/>
            <person name="Tapia R."/>
            <person name="Gilna P."/>
            <person name="Kiss H."/>
            <person name="Schmutz J."/>
            <person name="Larimer F."/>
            <person name="Land M."/>
            <person name="Kyrpides N."/>
            <person name="Anderson I."/>
            <person name="Sanford R.A."/>
            <person name="Ritalahti K.M."/>
            <person name="Thomas H.S."/>
            <person name="Kirby J.R."/>
            <person name="Zhulin I.B."/>
            <person name="Loeffler F.E."/>
            <person name="Richardson P."/>
        </authorList>
    </citation>
    <scope>NUCLEOTIDE SEQUENCE [LARGE SCALE GENOMIC DNA]</scope>
    <source>
        <strain evidence="3 4">2CP-C</strain>
    </source>
</reference>
<dbReference type="eggNOG" id="COG0457">
    <property type="taxonomic scope" value="Bacteria"/>
</dbReference>
<dbReference type="EMBL" id="CP000251">
    <property type="protein sequence ID" value="ABC83361.1"/>
    <property type="molecule type" value="Genomic_DNA"/>
</dbReference>